<protein>
    <submittedName>
        <fullName evidence="1">Uncharacterized protein</fullName>
    </submittedName>
</protein>
<dbReference type="AlphaFoldDB" id="A0A168KG04"/>
<comment type="caution">
    <text evidence="1">The sequence shown here is derived from an EMBL/GenBank/DDBJ whole genome shotgun (WGS) entry which is preliminary data.</text>
</comment>
<evidence type="ECO:0000313" key="1">
    <source>
        <dbReference type="EMBL" id="OAD02355.1"/>
    </source>
</evidence>
<gene>
    <name evidence="1" type="ORF">MUCCIDRAFT_111726</name>
</gene>
<accession>A0A168KG04</accession>
<evidence type="ECO:0000313" key="2">
    <source>
        <dbReference type="Proteomes" id="UP000077051"/>
    </source>
</evidence>
<dbReference type="Proteomes" id="UP000077051">
    <property type="component" value="Unassembled WGS sequence"/>
</dbReference>
<name>A0A168KG04_MUCCL</name>
<dbReference type="VEuPathDB" id="FungiDB:MUCCIDRAFT_111726"/>
<dbReference type="EMBL" id="AMYB01000005">
    <property type="protein sequence ID" value="OAD02355.1"/>
    <property type="molecule type" value="Genomic_DNA"/>
</dbReference>
<sequence>MSSTSRTVSPSLPPSGHTCVYLPCGHKIKHAELCTRLQILKINLKRVYAIQRPAKHVVSLLLVHSHYAPEILKICEEDGLDPISDFDPISGKNLGDDPNLTKNLNAQQLNDKAKAIYYNRMLQAAVQQLSESRVGLTILKFFNALDNSDHHYVPSVIIDEFIKLKPNCVRKISAANAARFVLKAFDASALFASLAATSSSVNAESSIISNNGSTPTTVFRLLLVTLVPATWT</sequence>
<reference evidence="1 2" key="1">
    <citation type="submission" date="2015-06" db="EMBL/GenBank/DDBJ databases">
        <title>Expansion of signal transduction pathways in fungi by whole-genome duplication.</title>
        <authorList>
            <consortium name="DOE Joint Genome Institute"/>
            <person name="Corrochano L.M."/>
            <person name="Kuo A."/>
            <person name="Marcet-Houben M."/>
            <person name="Polaino S."/>
            <person name="Salamov A."/>
            <person name="Villalobos J.M."/>
            <person name="Alvarez M.I."/>
            <person name="Avalos J."/>
            <person name="Benito E.P."/>
            <person name="Benoit I."/>
            <person name="Burger G."/>
            <person name="Camino L.P."/>
            <person name="Canovas D."/>
            <person name="Cerda-Olmedo E."/>
            <person name="Cheng J.-F."/>
            <person name="Dominguez A."/>
            <person name="Elias M."/>
            <person name="Eslava A.P."/>
            <person name="Glaser F."/>
            <person name="Grimwood J."/>
            <person name="Gutierrez G."/>
            <person name="Heitman J."/>
            <person name="Henrissat B."/>
            <person name="Iturriaga E.A."/>
            <person name="Lang B.F."/>
            <person name="Lavin J.L."/>
            <person name="Lee S."/>
            <person name="Li W."/>
            <person name="Lindquist E."/>
            <person name="Lopez-Garcia S."/>
            <person name="Luque E.M."/>
            <person name="Marcos A.T."/>
            <person name="Martin J."/>
            <person name="Mccluskey K."/>
            <person name="Medina H.R."/>
            <person name="Miralles-Duran A."/>
            <person name="Miyazaki A."/>
            <person name="Munoz-Torres E."/>
            <person name="Oguiza J.A."/>
            <person name="Ohm R."/>
            <person name="Olmedo M."/>
            <person name="Orejas M."/>
            <person name="Ortiz-Castellanos L."/>
            <person name="Pisabarro A.G."/>
            <person name="Rodriguez-Romero J."/>
            <person name="Ruiz-Herrera J."/>
            <person name="Ruiz-Vazquez R."/>
            <person name="Sanz C."/>
            <person name="Schackwitz W."/>
            <person name="Schmutz J."/>
            <person name="Shahriari M."/>
            <person name="Shelest E."/>
            <person name="Silva-Franco F."/>
            <person name="Soanes D."/>
            <person name="Syed K."/>
            <person name="Tagua V.G."/>
            <person name="Talbot N.J."/>
            <person name="Thon M."/>
            <person name="De Vries R.P."/>
            <person name="Wiebenga A."/>
            <person name="Yadav J.S."/>
            <person name="Braun E.L."/>
            <person name="Baker S."/>
            <person name="Garre V."/>
            <person name="Horwitz B."/>
            <person name="Torres-Martinez S."/>
            <person name="Idnurm A."/>
            <person name="Herrera-Estrella A."/>
            <person name="Gabaldon T."/>
            <person name="Grigoriev I.V."/>
        </authorList>
    </citation>
    <scope>NUCLEOTIDE SEQUENCE [LARGE SCALE GENOMIC DNA]</scope>
    <source>
        <strain evidence="1 2">CBS 277.49</strain>
    </source>
</reference>
<dbReference type="STRING" id="747725.A0A168KG04"/>
<proteinExistence type="predicted"/>
<organism evidence="1 2">
    <name type="scientific">Mucor lusitanicus CBS 277.49</name>
    <dbReference type="NCBI Taxonomy" id="747725"/>
    <lineage>
        <taxon>Eukaryota</taxon>
        <taxon>Fungi</taxon>
        <taxon>Fungi incertae sedis</taxon>
        <taxon>Mucoromycota</taxon>
        <taxon>Mucoromycotina</taxon>
        <taxon>Mucoromycetes</taxon>
        <taxon>Mucorales</taxon>
        <taxon>Mucorineae</taxon>
        <taxon>Mucoraceae</taxon>
        <taxon>Mucor</taxon>
    </lineage>
</organism>
<dbReference type="OrthoDB" id="2285320at2759"/>
<keyword evidence="2" id="KW-1185">Reference proteome</keyword>